<evidence type="ECO:0000313" key="1">
    <source>
        <dbReference type="EMBL" id="ODV61347.1"/>
    </source>
</evidence>
<organism evidence="1 2">
    <name type="scientific">Ascoidea rubescens DSM 1968</name>
    <dbReference type="NCBI Taxonomy" id="1344418"/>
    <lineage>
        <taxon>Eukaryota</taxon>
        <taxon>Fungi</taxon>
        <taxon>Dikarya</taxon>
        <taxon>Ascomycota</taxon>
        <taxon>Saccharomycotina</taxon>
        <taxon>Saccharomycetes</taxon>
        <taxon>Ascoideaceae</taxon>
        <taxon>Ascoidea</taxon>
    </lineage>
</organism>
<evidence type="ECO:0000313" key="2">
    <source>
        <dbReference type="Proteomes" id="UP000095038"/>
    </source>
</evidence>
<keyword evidence="2" id="KW-1185">Reference proteome</keyword>
<proteinExistence type="predicted"/>
<dbReference type="GeneID" id="30966672"/>
<dbReference type="EMBL" id="KV454479">
    <property type="protein sequence ID" value="ODV61347.1"/>
    <property type="molecule type" value="Genomic_DNA"/>
</dbReference>
<dbReference type="InParanoid" id="A0A1D2VIN6"/>
<dbReference type="AlphaFoldDB" id="A0A1D2VIN6"/>
<dbReference type="RefSeq" id="XP_020047654.1">
    <property type="nucleotide sequence ID" value="XM_020193036.1"/>
</dbReference>
<protein>
    <submittedName>
        <fullName evidence="1">Uncharacterized protein</fullName>
    </submittedName>
</protein>
<sequence>MSEIDKSLNEQSLLENRNAKWKQLPLEADSKRKRERERGNTRLLLVKAIEIIQSAQAIGERIGFDGGLTKRMRIL</sequence>
<reference evidence="2" key="1">
    <citation type="submission" date="2016-05" db="EMBL/GenBank/DDBJ databases">
        <title>Comparative genomics of biotechnologically important yeasts.</title>
        <authorList>
            <consortium name="DOE Joint Genome Institute"/>
            <person name="Riley R."/>
            <person name="Haridas S."/>
            <person name="Wolfe K.H."/>
            <person name="Lopes M.R."/>
            <person name="Hittinger C.T."/>
            <person name="Goker M."/>
            <person name="Salamov A."/>
            <person name="Wisecaver J."/>
            <person name="Long T.M."/>
            <person name="Aerts A.L."/>
            <person name="Barry K."/>
            <person name="Choi C."/>
            <person name="Clum A."/>
            <person name="Coughlan A.Y."/>
            <person name="Deshpande S."/>
            <person name="Douglass A.P."/>
            <person name="Hanson S.J."/>
            <person name="Klenk H.-P."/>
            <person name="Labutti K."/>
            <person name="Lapidus A."/>
            <person name="Lindquist E."/>
            <person name="Lipzen A."/>
            <person name="Meier-Kolthoff J.P."/>
            <person name="Ohm R.A."/>
            <person name="Otillar R.P."/>
            <person name="Pangilinan J."/>
            <person name="Peng Y."/>
            <person name="Rokas A."/>
            <person name="Rosa C.A."/>
            <person name="Scheuner C."/>
            <person name="Sibirny A.A."/>
            <person name="Slot J.C."/>
            <person name="Stielow J.B."/>
            <person name="Sun H."/>
            <person name="Kurtzman C.P."/>
            <person name="Blackwell M."/>
            <person name="Grigoriev I.V."/>
            <person name="Jeffries T.W."/>
        </authorList>
    </citation>
    <scope>NUCLEOTIDE SEQUENCE [LARGE SCALE GENOMIC DNA]</scope>
    <source>
        <strain evidence="2">DSM 1968</strain>
    </source>
</reference>
<name>A0A1D2VIN6_9ASCO</name>
<accession>A0A1D2VIN6</accession>
<dbReference type="Proteomes" id="UP000095038">
    <property type="component" value="Unassembled WGS sequence"/>
</dbReference>
<gene>
    <name evidence="1" type="ORF">ASCRUDRAFT_75372</name>
</gene>